<dbReference type="RefSeq" id="WP_181615585.1">
    <property type="nucleotide sequence ID" value="NZ_BAABAM010000008.1"/>
</dbReference>
<name>A0A7W0CTL3_9ACTN</name>
<evidence type="ECO:0000256" key="1">
    <source>
        <dbReference type="ARBA" id="ARBA00022741"/>
    </source>
</evidence>
<keyword evidence="2 4" id="KW-0067">ATP-binding</keyword>
<evidence type="ECO:0000313" key="5">
    <source>
        <dbReference type="Proteomes" id="UP000530928"/>
    </source>
</evidence>
<sequence>MNAALIGRDHPSALLHTEISRSMSSHGGLVLVAGEAGIGKTTLVTHAAGLARARGALVLSGSCWHSDSAPGYWPWVQVMRALRRSPEWSQAEQATGSRLAGLLGDPSSDDFQLYDSVTTALVSASQTRPVIVVLDDLHWADPASVRLLEFAAQHTWFERLLLVGTYRDAEVEPGAPPLQPLLAKASVIPLTGLGAASVGELMARVAGRRPPEPLVAEVHTRTGGNPFFVEQIARLWQGGGSVSASAPGIRDAVLRRIDLLPAPVSALLSRACVLGRQFHRQVLAALAEEPVAHVDRLLDQAVSARLVVALGDGLFSFVHDLVRETLYAGLAASARELHAAVVAAVERQPELAGHLQISDLAGHAHLAGDRVDPERAVELLLEAAGHADLRLAVDESISHHRRALEAATSLPPARQAQIALDLAGQLWHTRDHDGATVLYTRALAIARDIDDPVPLAKVALAGRRGLYSGESGQELMREAYVRLVGRAPASTDGPASTEGLAQDLAIQLALRARESDDDEALVAGLWSLHDSIWAPGTAKERIDLTDELLRLFRRTGNAEGEHFAAALRWVAHLELGESVFLERFGDYVTAGSRSGHPLVTFSTQLDQAIIDCLMGRFEACVALVRELHESQEAVRNDHCGHMIGHLEWAALLLQGRPGEVGDLHRRMRDSTHPCPVLVEALTALRLGDVDAALRLLAEATTRGERRVRSAEPLWIRFQAELAAITGDPELCAKARSWIAPHRGRWAVSLFGWDVSGPFDYWAALVDAAESRWEEAVAGFTAARESAVRLGARPWAVLAGAGLGEALLASGAAGAAEVLGSVEREAAALGMEQVALRARAALEREEPVVARRASIVSADGVPVEFTRQGTVWRLAYGGRVAHLPDAKGLRDLHLLLAAPGRDLPAVALLAPEGGDLVVAARSLGGDDLLDDEARTRYRRHLERLDDEIDRAAGLGDDDRAATLDRERQALLEQLRSAAGLDGRSRRLGDEAERARKTVTARIRDVLRKLDAAHPELAAHLRETVSTGSTCRYQPAEPVSWTL</sequence>
<comment type="caution">
    <text evidence="4">The sequence shown here is derived from an EMBL/GenBank/DDBJ whole genome shotgun (WGS) entry which is preliminary data.</text>
</comment>
<dbReference type="InterPro" id="IPR003593">
    <property type="entry name" value="AAA+_ATPase"/>
</dbReference>
<feature type="domain" description="AAA+ ATPase" evidence="3">
    <location>
        <begin position="26"/>
        <end position="161"/>
    </location>
</feature>
<dbReference type="InterPro" id="IPR027417">
    <property type="entry name" value="P-loop_NTPase"/>
</dbReference>
<dbReference type="SMART" id="SM00382">
    <property type="entry name" value="AAA"/>
    <property type="match status" value="1"/>
</dbReference>
<keyword evidence="5" id="KW-1185">Reference proteome</keyword>
<dbReference type="GO" id="GO:0005524">
    <property type="term" value="F:ATP binding"/>
    <property type="evidence" value="ECO:0007669"/>
    <property type="project" value="UniProtKB-KW"/>
</dbReference>
<dbReference type="Pfam" id="PF13191">
    <property type="entry name" value="AAA_16"/>
    <property type="match status" value="1"/>
</dbReference>
<dbReference type="AlphaFoldDB" id="A0A7W0CTL3"/>
<proteinExistence type="predicted"/>
<organism evidence="4 5">
    <name type="scientific">Nonomuraea soli</name>
    <dbReference type="NCBI Taxonomy" id="1032476"/>
    <lineage>
        <taxon>Bacteria</taxon>
        <taxon>Bacillati</taxon>
        <taxon>Actinomycetota</taxon>
        <taxon>Actinomycetes</taxon>
        <taxon>Streptosporangiales</taxon>
        <taxon>Streptosporangiaceae</taxon>
        <taxon>Nonomuraea</taxon>
    </lineage>
</organism>
<dbReference type="Proteomes" id="UP000530928">
    <property type="component" value="Unassembled WGS sequence"/>
</dbReference>
<dbReference type="PANTHER" id="PTHR16305">
    <property type="entry name" value="TESTICULAR SOLUBLE ADENYLYL CYCLASE"/>
    <property type="match status" value="1"/>
</dbReference>
<dbReference type="PANTHER" id="PTHR16305:SF35">
    <property type="entry name" value="TRANSCRIPTIONAL ACTIVATOR DOMAIN"/>
    <property type="match status" value="1"/>
</dbReference>
<gene>
    <name evidence="4" type="ORF">HNR30_008291</name>
</gene>
<dbReference type="EMBL" id="JACDUR010000009">
    <property type="protein sequence ID" value="MBA2896900.1"/>
    <property type="molecule type" value="Genomic_DNA"/>
</dbReference>
<reference evidence="4 5" key="1">
    <citation type="submission" date="2020-07" db="EMBL/GenBank/DDBJ databases">
        <title>Genomic Encyclopedia of Type Strains, Phase IV (KMG-IV): sequencing the most valuable type-strain genomes for metagenomic binning, comparative biology and taxonomic classification.</title>
        <authorList>
            <person name="Goeker M."/>
        </authorList>
    </citation>
    <scope>NUCLEOTIDE SEQUENCE [LARGE SCALE GENOMIC DNA]</scope>
    <source>
        <strain evidence="4 5">DSM 45533</strain>
    </source>
</reference>
<evidence type="ECO:0000256" key="2">
    <source>
        <dbReference type="ARBA" id="ARBA00022840"/>
    </source>
</evidence>
<keyword evidence="1" id="KW-0547">Nucleotide-binding</keyword>
<accession>A0A7W0CTL3</accession>
<dbReference type="SUPFAM" id="SSF52540">
    <property type="entry name" value="P-loop containing nucleoside triphosphate hydrolases"/>
    <property type="match status" value="1"/>
</dbReference>
<dbReference type="Gene3D" id="3.40.50.300">
    <property type="entry name" value="P-loop containing nucleotide triphosphate hydrolases"/>
    <property type="match status" value="1"/>
</dbReference>
<evidence type="ECO:0000259" key="3">
    <source>
        <dbReference type="SMART" id="SM00382"/>
    </source>
</evidence>
<evidence type="ECO:0000313" key="4">
    <source>
        <dbReference type="EMBL" id="MBA2896900.1"/>
    </source>
</evidence>
<dbReference type="GO" id="GO:0005737">
    <property type="term" value="C:cytoplasm"/>
    <property type="evidence" value="ECO:0007669"/>
    <property type="project" value="TreeGrafter"/>
</dbReference>
<dbReference type="InterPro" id="IPR041664">
    <property type="entry name" value="AAA_16"/>
</dbReference>
<protein>
    <submittedName>
        <fullName evidence="4">Energy-coupling factor transporter ATP-binding protein EcfA2</fullName>
    </submittedName>
</protein>
<dbReference type="GO" id="GO:0004016">
    <property type="term" value="F:adenylate cyclase activity"/>
    <property type="evidence" value="ECO:0007669"/>
    <property type="project" value="TreeGrafter"/>
</dbReference>